<dbReference type="SUPFAM" id="SSF52266">
    <property type="entry name" value="SGNH hydrolase"/>
    <property type="match status" value="1"/>
</dbReference>
<dbReference type="PANTHER" id="PTHR45650:SF32">
    <property type="entry name" value="GDSL-LIKE LIPASE_ACYLHYDROLASE"/>
    <property type="match status" value="1"/>
</dbReference>
<dbReference type="EMBL" id="JACGCM010002806">
    <property type="protein sequence ID" value="KAF6135261.1"/>
    <property type="molecule type" value="Genomic_DNA"/>
</dbReference>
<comment type="similarity">
    <text evidence="2">Belongs to the 'GDSL' lipolytic enzyme family.</text>
</comment>
<keyword evidence="10" id="KW-1185">Reference proteome</keyword>
<dbReference type="InterPro" id="IPR036514">
    <property type="entry name" value="SGNH_hydro_sf"/>
</dbReference>
<dbReference type="GO" id="GO:0005576">
    <property type="term" value="C:extracellular region"/>
    <property type="evidence" value="ECO:0007669"/>
    <property type="project" value="UniProtKB-SubCell"/>
</dbReference>
<dbReference type="CDD" id="cd01837">
    <property type="entry name" value="SGNH_plant_lipase_like"/>
    <property type="match status" value="1"/>
</dbReference>
<comment type="subcellular location">
    <subcellularLocation>
        <location evidence="1">Secreted</location>
    </subcellularLocation>
</comment>
<keyword evidence="5" id="KW-0378">Hydrolase</keyword>
<dbReference type="Gene3D" id="3.40.50.1110">
    <property type="entry name" value="SGNH hydrolase"/>
    <property type="match status" value="1"/>
</dbReference>
<accession>A0A7J7KY23</accession>
<dbReference type="GO" id="GO:0016042">
    <property type="term" value="P:lipid catabolic process"/>
    <property type="evidence" value="ECO:0007669"/>
    <property type="project" value="UniProtKB-KW"/>
</dbReference>
<dbReference type="InterPro" id="IPR001087">
    <property type="entry name" value="GDSL"/>
</dbReference>
<keyword evidence="7" id="KW-0443">Lipid metabolism</keyword>
<evidence type="ECO:0000256" key="1">
    <source>
        <dbReference type="ARBA" id="ARBA00004613"/>
    </source>
</evidence>
<evidence type="ECO:0000256" key="6">
    <source>
        <dbReference type="ARBA" id="ARBA00022963"/>
    </source>
</evidence>
<sequence length="321" mass="35550">MFVFGDSIVDNGNNNYLDSFAKSNYLPYGIDFYRGPTGRFCNGRTIIDFLAYEDANTVEKMLHGVNFASAAAGILDQTGQFLGDRFSLGQQIANFKSSSEELRNKMGGKNMSQFLAKSITMVVVGSNDYINNYLLPTLYVTSYYYTPQDYANLLIERYTQNLLELYNAGLRKIFLAGVGPLGCIPNQLATNFTPPGECVSNVNEIVGMFNERLKSLVDQLNSDHHDAVFVYGNTFGAVNDMLNSPSNYGFRVTDEGCCGVGRNQGQITCLPLSVPCRNRNEYVFWDAFHPTEAVNAVLAKKAYVGASSDCHPINVQQMAQM</sequence>
<evidence type="ECO:0000313" key="8">
    <source>
        <dbReference type="EMBL" id="KAF6135261.1"/>
    </source>
</evidence>
<evidence type="ECO:0000256" key="5">
    <source>
        <dbReference type="ARBA" id="ARBA00022801"/>
    </source>
</evidence>
<dbReference type="InterPro" id="IPR051238">
    <property type="entry name" value="GDSL_esterase/lipase"/>
</dbReference>
<evidence type="ECO:0000256" key="4">
    <source>
        <dbReference type="ARBA" id="ARBA00022729"/>
    </source>
</evidence>
<protein>
    <recommendedName>
        <fullName evidence="11">GDSL esterase/lipase</fullName>
    </recommendedName>
</protein>
<keyword evidence="3" id="KW-0964">Secreted</keyword>
<dbReference type="Proteomes" id="UP000541444">
    <property type="component" value="Unassembled WGS sequence"/>
</dbReference>
<dbReference type="Pfam" id="PF00657">
    <property type="entry name" value="Lipase_GDSL"/>
    <property type="match status" value="1"/>
</dbReference>
<organism evidence="8 10">
    <name type="scientific">Kingdonia uniflora</name>
    <dbReference type="NCBI Taxonomy" id="39325"/>
    <lineage>
        <taxon>Eukaryota</taxon>
        <taxon>Viridiplantae</taxon>
        <taxon>Streptophyta</taxon>
        <taxon>Embryophyta</taxon>
        <taxon>Tracheophyta</taxon>
        <taxon>Spermatophyta</taxon>
        <taxon>Magnoliopsida</taxon>
        <taxon>Ranunculales</taxon>
        <taxon>Circaeasteraceae</taxon>
        <taxon>Kingdonia</taxon>
    </lineage>
</organism>
<proteinExistence type="inferred from homology"/>
<evidence type="ECO:0000313" key="9">
    <source>
        <dbReference type="EMBL" id="KAF6139591.1"/>
    </source>
</evidence>
<gene>
    <name evidence="9" type="ORF">GIB67_033595</name>
    <name evidence="8" type="ORF">GIB67_037345</name>
</gene>
<dbReference type="GO" id="GO:0016788">
    <property type="term" value="F:hydrolase activity, acting on ester bonds"/>
    <property type="evidence" value="ECO:0007669"/>
    <property type="project" value="InterPro"/>
</dbReference>
<evidence type="ECO:0008006" key="11">
    <source>
        <dbReference type="Google" id="ProtNLM"/>
    </source>
</evidence>
<evidence type="ECO:0000256" key="7">
    <source>
        <dbReference type="ARBA" id="ARBA00023098"/>
    </source>
</evidence>
<comment type="caution">
    <text evidence="8">The sequence shown here is derived from an EMBL/GenBank/DDBJ whole genome shotgun (WGS) entry which is preliminary data.</text>
</comment>
<dbReference type="PANTHER" id="PTHR45650">
    <property type="entry name" value="GDSL-LIKE LIPASE/ACYLHYDROLASE-RELATED"/>
    <property type="match status" value="1"/>
</dbReference>
<evidence type="ECO:0000256" key="3">
    <source>
        <dbReference type="ARBA" id="ARBA00022525"/>
    </source>
</evidence>
<keyword evidence="6" id="KW-0442">Lipid degradation</keyword>
<reference evidence="8 10" key="1">
    <citation type="journal article" date="2020" name="IScience">
        <title>Genome Sequencing of the Endangered Kingdonia uniflora (Circaeasteraceae, Ranunculales) Reveals Potential Mechanisms of Evolutionary Specialization.</title>
        <authorList>
            <person name="Sun Y."/>
            <person name="Deng T."/>
            <person name="Zhang A."/>
            <person name="Moore M.J."/>
            <person name="Landis J.B."/>
            <person name="Lin N."/>
            <person name="Zhang H."/>
            <person name="Zhang X."/>
            <person name="Huang J."/>
            <person name="Zhang X."/>
            <person name="Sun H."/>
            <person name="Wang H."/>
        </authorList>
    </citation>
    <scope>NUCLEOTIDE SEQUENCE [LARGE SCALE GENOMIC DNA]</scope>
    <source>
        <strain evidence="8">TB1705</strain>
        <tissue evidence="8">Leaf</tissue>
    </source>
</reference>
<dbReference type="InterPro" id="IPR035669">
    <property type="entry name" value="SGNH_plant_lipase-like"/>
</dbReference>
<dbReference type="AlphaFoldDB" id="A0A7J7KY23"/>
<name>A0A7J7KY23_9MAGN</name>
<dbReference type="OrthoDB" id="1600564at2759"/>
<keyword evidence="4" id="KW-0732">Signal</keyword>
<evidence type="ECO:0000256" key="2">
    <source>
        <dbReference type="ARBA" id="ARBA00008668"/>
    </source>
</evidence>
<dbReference type="EMBL" id="JACGCM010002460">
    <property type="protein sequence ID" value="KAF6139591.1"/>
    <property type="molecule type" value="Genomic_DNA"/>
</dbReference>
<evidence type="ECO:0000313" key="10">
    <source>
        <dbReference type="Proteomes" id="UP000541444"/>
    </source>
</evidence>